<organism evidence="2 3">
    <name type="scientific">Ataeniobius toweri</name>
    <dbReference type="NCBI Taxonomy" id="208326"/>
    <lineage>
        <taxon>Eukaryota</taxon>
        <taxon>Metazoa</taxon>
        <taxon>Chordata</taxon>
        <taxon>Craniata</taxon>
        <taxon>Vertebrata</taxon>
        <taxon>Euteleostomi</taxon>
        <taxon>Actinopterygii</taxon>
        <taxon>Neopterygii</taxon>
        <taxon>Teleostei</taxon>
        <taxon>Neoteleostei</taxon>
        <taxon>Acanthomorphata</taxon>
        <taxon>Ovalentaria</taxon>
        <taxon>Atherinomorphae</taxon>
        <taxon>Cyprinodontiformes</taxon>
        <taxon>Goodeidae</taxon>
        <taxon>Ataeniobius</taxon>
    </lineage>
</organism>
<reference evidence="2 3" key="1">
    <citation type="submission" date="2021-07" db="EMBL/GenBank/DDBJ databases">
        <authorList>
            <person name="Palmer J.M."/>
        </authorList>
    </citation>
    <scope>NUCLEOTIDE SEQUENCE [LARGE SCALE GENOMIC DNA]</scope>
    <source>
        <strain evidence="2 3">AT_MEX2019</strain>
        <tissue evidence="2">Muscle</tissue>
    </source>
</reference>
<comment type="caution">
    <text evidence="2">The sequence shown here is derived from an EMBL/GenBank/DDBJ whole genome shotgun (WGS) entry which is preliminary data.</text>
</comment>
<dbReference type="Proteomes" id="UP001345963">
    <property type="component" value="Unassembled WGS sequence"/>
</dbReference>
<keyword evidence="3" id="KW-1185">Reference proteome</keyword>
<accession>A0ABU7BUT4</accession>
<evidence type="ECO:0008006" key="4">
    <source>
        <dbReference type="Google" id="ProtNLM"/>
    </source>
</evidence>
<dbReference type="PANTHER" id="PTHR31025">
    <property type="entry name" value="SI:CH211-196P9.1-RELATED"/>
    <property type="match status" value="1"/>
</dbReference>
<evidence type="ECO:0000256" key="1">
    <source>
        <dbReference type="SAM" id="MobiDB-lite"/>
    </source>
</evidence>
<gene>
    <name evidence="2" type="ORF">ATANTOWER_025909</name>
</gene>
<feature type="region of interest" description="Disordered" evidence="1">
    <location>
        <begin position="1"/>
        <end position="57"/>
    </location>
</feature>
<feature type="compositionally biased region" description="Basic and acidic residues" evidence="1">
    <location>
        <begin position="45"/>
        <end position="55"/>
    </location>
</feature>
<dbReference type="PANTHER" id="PTHR31025:SF29">
    <property type="entry name" value="SI:CH211-196P9.1"/>
    <property type="match status" value="1"/>
</dbReference>
<sequence>MSRKHHRRAEQTYQKTWKKKELAQPLEVRTIRSSDHNRSRGSQQQEERGTNEHKSTPAFINLRTRRKKGLGSRCHTMLLHVLYGGEQKYVRLSDLTYDAFLREVCLKFNIPEGRQQDPKVYDQSDTEVDFDVFEEIAKQSPGTFRVTLSSEEAVAALSSSSFSATSDDTIILNFTMCDPSEEATAEGSQPNRPCNINYEAQALIEKFLTTKPGGEQILQEYARTKCLTDATRRQMINILTAAMTEARTSPSKSVRVMYAQGIVALFPYLEDPFSKHVDTVVQDILHGV</sequence>
<name>A0ABU7BUT4_9TELE</name>
<feature type="compositionally biased region" description="Basic and acidic residues" evidence="1">
    <location>
        <begin position="29"/>
        <end position="38"/>
    </location>
</feature>
<evidence type="ECO:0000313" key="3">
    <source>
        <dbReference type="Proteomes" id="UP001345963"/>
    </source>
</evidence>
<proteinExistence type="predicted"/>
<evidence type="ECO:0000313" key="2">
    <source>
        <dbReference type="EMBL" id="MED6254421.1"/>
    </source>
</evidence>
<protein>
    <recommendedName>
        <fullName evidence="4">PB1 domain-containing protein</fullName>
    </recommendedName>
</protein>
<dbReference type="EMBL" id="JAHUTI010069448">
    <property type="protein sequence ID" value="MED6254421.1"/>
    <property type="molecule type" value="Genomic_DNA"/>
</dbReference>